<dbReference type="Proteomes" id="UP000624701">
    <property type="component" value="Unassembled WGS sequence"/>
</dbReference>
<dbReference type="PROSITE" id="PS51352">
    <property type="entry name" value="THIOREDOXIN_2"/>
    <property type="match status" value="1"/>
</dbReference>
<evidence type="ECO:0000259" key="1">
    <source>
        <dbReference type="PROSITE" id="PS51352"/>
    </source>
</evidence>
<dbReference type="RefSeq" id="WP_188374135.1">
    <property type="nucleotide sequence ID" value="NZ_BMDQ01000001.1"/>
</dbReference>
<reference evidence="3" key="1">
    <citation type="journal article" date="2019" name="Int. J. Syst. Evol. Microbiol.">
        <title>The Global Catalogue of Microorganisms (GCM) 10K type strain sequencing project: providing services to taxonomists for standard genome sequencing and annotation.</title>
        <authorList>
            <consortium name="The Broad Institute Genomics Platform"/>
            <consortium name="The Broad Institute Genome Sequencing Center for Infectious Disease"/>
            <person name="Wu L."/>
            <person name="Ma J."/>
        </authorList>
    </citation>
    <scope>NUCLEOTIDE SEQUENCE [LARGE SCALE GENOMIC DNA]</scope>
    <source>
        <strain evidence="3">CCM 8681</strain>
    </source>
</reference>
<comment type="caution">
    <text evidence="2">The sequence shown here is derived from an EMBL/GenBank/DDBJ whole genome shotgun (WGS) entry which is preliminary data.</text>
</comment>
<dbReference type="InterPro" id="IPR050553">
    <property type="entry name" value="Thioredoxin_ResA/DsbE_sf"/>
</dbReference>
<organism evidence="2 3">
    <name type="scientific">Winogradskyella haliclonae</name>
    <dbReference type="NCBI Taxonomy" id="2048558"/>
    <lineage>
        <taxon>Bacteria</taxon>
        <taxon>Pseudomonadati</taxon>
        <taxon>Bacteroidota</taxon>
        <taxon>Flavobacteriia</taxon>
        <taxon>Flavobacteriales</taxon>
        <taxon>Flavobacteriaceae</taxon>
        <taxon>Winogradskyella</taxon>
    </lineage>
</organism>
<accession>A0ABQ2C2C2</accession>
<dbReference type="CDD" id="cd02966">
    <property type="entry name" value="TlpA_like_family"/>
    <property type="match status" value="1"/>
</dbReference>
<dbReference type="InterPro" id="IPR013766">
    <property type="entry name" value="Thioredoxin_domain"/>
</dbReference>
<dbReference type="PANTHER" id="PTHR42852:SF17">
    <property type="entry name" value="THIOREDOXIN-LIKE PROTEIN HI_1115"/>
    <property type="match status" value="1"/>
</dbReference>
<evidence type="ECO:0000313" key="2">
    <source>
        <dbReference type="EMBL" id="GGI57263.1"/>
    </source>
</evidence>
<keyword evidence="3" id="KW-1185">Reference proteome</keyword>
<protein>
    <recommendedName>
        <fullName evidence="1">Thioredoxin domain-containing protein</fullName>
    </recommendedName>
</protein>
<dbReference type="InterPro" id="IPR036249">
    <property type="entry name" value="Thioredoxin-like_sf"/>
</dbReference>
<feature type="domain" description="Thioredoxin" evidence="1">
    <location>
        <begin position="41"/>
        <end position="185"/>
    </location>
</feature>
<evidence type="ECO:0000313" key="3">
    <source>
        <dbReference type="Proteomes" id="UP000624701"/>
    </source>
</evidence>
<gene>
    <name evidence="2" type="ORF">GCM10011444_15720</name>
</gene>
<dbReference type="EMBL" id="BMDQ01000001">
    <property type="protein sequence ID" value="GGI57263.1"/>
    <property type="molecule type" value="Genomic_DNA"/>
</dbReference>
<dbReference type="PANTHER" id="PTHR42852">
    <property type="entry name" value="THIOL:DISULFIDE INTERCHANGE PROTEIN DSBE"/>
    <property type="match status" value="1"/>
</dbReference>
<proteinExistence type="predicted"/>
<dbReference type="Gene3D" id="3.40.30.10">
    <property type="entry name" value="Glutaredoxin"/>
    <property type="match status" value="1"/>
</dbReference>
<dbReference type="Pfam" id="PF00578">
    <property type="entry name" value="AhpC-TSA"/>
    <property type="match status" value="1"/>
</dbReference>
<name>A0ABQ2C2C2_9FLAO</name>
<dbReference type="InterPro" id="IPR000866">
    <property type="entry name" value="AhpC/TSA"/>
</dbReference>
<dbReference type="SUPFAM" id="SSF52833">
    <property type="entry name" value="Thioredoxin-like"/>
    <property type="match status" value="1"/>
</dbReference>
<sequence length="188" mass="21813">MNKTKRNNILFIVVIVLLILPQTRQPIQVLLHKGIALINPVTIKEETERVTLSNYDWQLKTEQETPYSFNQSKDKIVIVNFWATWCPPCIAEMPSLQKLYDKYGQDIDFLFVTNDSIDKIEAFKEKNNYTFPVYQILSNPPKELQTSSIPRTLIINPKGEIIIDKSGAVDWFGEKVKKEIDKLLEKTI</sequence>